<keyword evidence="3" id="KW-1185">Reference proteome</keyword>
<proteinExistence type="predicted"/>
<dbReference type="EMBL" id="JAEHOE010000004">
    <property type="protein sequence ID" value="KAG2500314.1"/>
    <property type="molecule type" value="Genomic_DNA"/>
</dbReference>
<comment type="caution">
    <text evidence="2">The sequence shown here is derived from an EMBL/GenBank/DDBJ whole genome shotgun (WGS) entry which is preliminary data.</text>
</comment>
<protein>
    <submittedName>
        <fullName evidence="2">Uncharacterized protein</fullName>
    </submittedName>
</protein>
<feature type="compositionally biased region" description="Low complexity" evidence="1">
    <location>
        <begin position="41"/>
        <end position="54"/>
    </location>
</feature>
<dbReference type="Proteomes" id="UP000612055">
    <property type="component" value="Unassembled WGS sequence"/>
</dbReference>
<evidence type="ECO:0000313" key="3">
    <source>
        <dbReference type="Proteomes" id="UP000612055"/>
    </source>
</evidence>
<accession>A0A835YMC0</accession>
<feature type="region of interest" description="Disordered" evidence="1">
    <location>
        <begin position="10"/>
        <end position="54"/>
    </location>
</feature>
<dbReference type="AlphaFoldDB" id="A0A835YMC0"/>
<name>A0A835YMC0_9CHLO</name>
<organism evidence="2 3">
    <name type="scientific">Edaphochlamys debaryana</name>
    <dbReference type="NCBI Taxonomy" id="47281"/>
    <lineage>
        <taxon>Eukaryota</taxon>
        <taxon>Viridiplantae</taxon>
        <taxon>Chlorophyta</taxon>
        <taxon>core chlorophytes</taxon>
        <taxon>Chlorophyceae</taxon>
        <taxon>CS clade</taxon>
        <taxon>Chlamydomonadales</taxon>
        <taxon>Chlamydomonadales incertae sedis</taxon>
        <taxon>Edaphochlamys</taxon>
    </lineage>
</organism>
<reference evidence="2" key="1">
    <citation type="journal article" date="2020" name="bioRxiv">
        <title>Comparative genomics of Chlamydomonas.</title>
        <authorList>
            <person name="Craig R.J."/>
            <person name="Hasan A.R."/>
            <person name="Ness R.W."/>
            <person name="Keightley P.D."/>
        </authorList>
    </citation>
    <scope>NUCLEOTIDE SEQUENCE</scope>
    <source>
        <strain evidence="2">CCAP 11/70</strain>
    </source>
</reference>
<sequence>MGAFEGLLVRMSGRGGAQGGPTQQAPQPPDEGAKAATPVDTAGSQSSATASTASVWEDGTAMRYLLAALAAVPPLVGWARRSRAE</sequence>
<evidence type="ECO:0000256" key="1">
    <source>
        <dbReference type="SAM" id="MobiDB-lite"/>
    </source>
</evidence>
<evidence type="ECO:0000313" key="2">
    <source>
        <dbReference type="EMBL" id="KAG2500314.1"/>
    </source>
</evidence>
<gene>
    <name evidence="2" type="ORF">HYH03_001890</name>
</gene>